<evidence type="ECO:0000313" key="4">
    <source>
        <dbReference type="EMBL" id="AMP97160.1"/>
    </source>
</evidence>
<dbReference type="PANTHER" id="PTHR30576:SF0">
    <property type="entry name" value="UNDECAPRENYL-PHOSPHATE N-ACETYLGALACTOSAMINYL 1-PHOSPHATE TRANSFERASE-RELATED"/>
    <property type="match status" value="1"/>
</dbReference>
<evidence type="ECO:0000313" key="5">
    <source>
        <dbReference type="Proteomes" id="UP000071561"/>
    </source>
</evidence>
<evidence type="ECO:0000256" key="1">
    <source>
        <dbReference type="ARBA" id="ARBA00006464"/>
    </source>
</evidence>
<dbReference type="EMBL" id="CP014504">
    <property type="protein sequence ID" value="AMP97160.1"/>
    <property type="molecule type" value="Genomic_DNA"/>
</dbReference>
<dbReference type="Pfam" id="PF02397">
    <property type="entry name" value="Bac_transf"/>
    <property type="match status" value="1"/>
</dbReference>
<proteinExistence type="inferred from homology"/>
<dbReference type="GO" id="GO:0016780">
    <property type="term" value="F:phosphotransferase activity, for other substituted phosphate groups"/>
    <property type="evidence" value="ECO:0007669"/>
    <property type="project" value="TreeGrafter"/>
</dbReference>
<dbReference type="KEGG" id="pcm:AY601_0189"/>
<reference evidence="4 5" key="1">
    <citation type="submission" date="2016-03" db="EMBL/GenBank/DDBJ databases">
        <title>Complete genome sequence of Pedobacter cryoconitis PAMC 27485.</title>
        <authorList>
            <person name="Lee J."/>
            <person name="Kim O.-S."/>
        </authorList>
    </citation>
    <scope>NUCLEOTIDE SEQUENCE [LARGE SCALE GENOMIC DNA]</scope>
    <source>
        <strain evidence="4 5">PAMC 27485</strain>
    </source>
</reference>
<dbReference type="SUPFAM" id="SSF52172">
    <property type="entry name" value="CheY-like"/>
    <property type="match status" value="1"/>
</dbReference>
<accession>A0A127V792</accession>
<feature type="transmembrane region" description="Helical" evidence="2">
    <location>
        <begin position="156"/>
        <end position="180"/>
    </location>
</feature>
<gene>
    <name evidence="4" type="ORF">AY601_0189</name>
</gene>
<keyword evidence="2" id="KW-0812">Transmembrane</keyword>
<sequence>MDYNYKGIRLVYCGTELSTESAGILGQEYHIFSLDDSSKLEAYLSSLSLFSTPDVIMIEVREKEEEAVFAIIAKIKNNPLTSGLIIVLLAQQHDVKLRARAIKAKIHDLYFLPYQMEDLKDRLNFLIKFKLIKPNIEQLSVIKKQKEYIIPTTKRIFDVVAAGGVLVVLSPILLVVALLIKMDSKGPVIYKSKRVGTGYKIFDFYKFRSMKAGADKELKNLSALNQYADDGSGTNAFMKIKNDPRVTKLGNFLRSSSIDEIPQLLNVLKGDMSLVGNRPLPLYEAEMLTSNEWSMRFLGPSGLTGLWQISKRGKADMSDTERKKLDNFYARNYSVWFDMSIMLKTFPALFQREKV</sequence>
<keyword evidence="5" id="KW-1185">Reference proteome</keyword>
<dbReference type="AlphaFoldDB" id="A0A127V792"/>
<dbReference type="Proteomes" id="UP000071561">
    <property type="component" value="Chromosome"/>
</dbReference>
<evidence type="ECO:0000259" key="3">
    <source>
        <dbReference type="Pfam" id="PF02397"/>
    </source>
</evidence>
<comment type="similarity">
    <text evidence="1">Belongs to the bacterial sugar transferase family.</text>
</comment>
<dbReference type="Gene3D" id="3.40.50.2300">
    <property type="match status" value="1"/>
</dbReference>
<protein>
    <submittedName>
        <fullName evidence="4">Glycosyltransferase</fullName>
    </submittedName>
</protein>
<organism evidence="4 5">
    <name type="scientific">Pedobacter cryoconitis</name>
    <dbReference type="NCBI Taxonomy" id="188932"/>
    <lineage>
        <taxon>Bacteria</taxon>
        <taxon>Pseudomonadati</taxon>
        <taxon>Bacteroidota</taxon>
        <taxon>Sphingobacteriia</taxon>
        <taxon>Sphingobacteriales</taxon>
        <taxon>Sphingobacteriaceae</taxon>
        <taxon>Pedobacter</taxon>
    </lineage>
</organism>
<dbReference type="RefSeq" id="WP_068395304.1">
    <property type="nucleotide sequence ID" value="NZ_CP014504.1"/>
</dbReference>
<dbReference type="OrthoDB" id="9808602at2"/>
<dbReference type="InterPro" id="IPR011006">
    <property type="entry name" value="CheY-like_superfamily"/>
</dbReference>
<dbReference type="InterPro" id="IPR003362">
    <property type="entry name" value="Bact_transf"/>
</dbReference>
<name>A0A127V792_9SPHI</name>
<keyword evidence="4" id="KW-0808">Transferase</keyword>
<keyword evidence="2" id="KW-1133">Transmembrane helix</keyword>
<feature type="domain" description="Bacterial sugar transferase" evidence="3">
    <location>
        <begin position="154"/>
        <end position="350"/>
    </location>
</feature>
<keyword evidence="2" id="KW-0472">Membrane</keyword>
<evidence type="ECO:0000256" key="2">
    <source>
        <dbReference type="SAM" id="Phobius"/>
    </source>
</evidence>
<dbReference type="PANTHER" id="PTHR30576">
    <property type="entry name" value="COLANIC BIOSYNTHESIS UDP-GLUCOSE LIPID CARRIER TRANSFERASE"/>
    <property type="match status" value="1"/>
</dbReference>
<dbReference type="PATRIC" id="fig|188932.3.peg.192"/>